<dbReference type="Gene3D" id="3.40.50.880">
    <property type="match status" value="1"/>
</dbReference>
<dbReference type="RefSeq" id="WP_267926266.1">
    <property type="nucleotide sequence ID" value="NZ_AP024233.1"/>
</dbReference>
<dbReference type="SUPFAM" id="SSF52317">
    <property type="entry name" value="Class I glutamine amidotransferase-like"/>
    <property type="match status" value="1"/>
</dbReference>
<proteinExistence type="predicted"/>
<dbReference type="InterPro" id="IPR029062">
    <property type="entry name" value="Class_I_gatase-like"/>
</dbReference>
<dbReference type="InterPro" id="IPR025646">
    <property type="entry name" value="DUF4350"/>
</dbReference>
<keyword evidence="3" id="KW-1185">Reference proteome</keyword>
<dbReference type="EMBL" id="AP024233">
    <property type="protein sequence ID" value="BCO09521.1"/>
    <property type="molecule type" value="Genomic_DNA"/>
</dbReference>
<accession>A0A915XLC2</accession>
<dbReference type="Proteomes" id="UP001063350">
    <property type="component" value="Chromosome"/>
</dbReference>
<reference evidence="2" key="1">
    <citation type="submission" date="2020-12" db="EMBL/GenBank/DDBJ databases">
        <title>Desulfobium dissulfuricans gen. nov., sp. nov., a novel mesophilic, sulfate-reducing bacterium isolated from a deep-sea hydrothermal vent.</title>
        <authorList>
            <person name="Hashimoto Y."/>
            <person name="Tame A."/>
            <person name="Sawayama S."/>
            <person name="Miyazaki J."/>
            <person name="Takai K."/>
            <person name="Nakagawa S."/>
        </authorList>
    </citation>
    <scope>NUCLEOTIDE SEQUENCE</scope>
    <source>
        <strain evidence="2">GF1</strain>
    </source>
</reference>
<evidence type="ECO:0000259" key="1">
    <source>
        <dbReference type="Pfam" id="PF14258"/>
    </source>
</evidence>
<gene>
    <name evidence="2" type="ORF">GF1_18970</name>
</gene>
<feature type="domain" description="DUF4350" evidence="1">
    <location>
        <begin position="48"/>
        <end position="249"/>
    </location>
</feature>
<name>A0A915XLC2_9BACT</name>
<evidence type="ECO:0000313" key="3">
    <source>
        <dbReference type="Proteomes" id="UP001063350"/>
    </source>
</evidence>
<organism evidence="2 3">
    <name type="scientific">Desulfolithobacter dissulfuricans</name>
    <dbReference type="NCBI Taxonomy" id="2795293"/>
    <lineage>
        <taxon>Bacteria</taxon>
        <taxon>Pseudomonadati</taxon>
        <taxon>Thermodesulfobacteriota</taxon>
        <taxon>Desulfobulbia</taxon>
        <taxon>Desulfobulbales</taxon>
        <taxon>Desulfobulbaceae</taxon>
        <taxon>Desulfolithobacter</taxon>
    </lineage>
</organism>
<evidence type="ECO:0000313" key="2">
    <source>
        <dbReference type="EMBL" id="BCO09521.1"/>
    </source>
</evidence>
<dbReference type="Pfam" id="PF14258">
    <property type="entry name" value="DUF4350"/>
    <property type="match status" value="1"/>
</dbReference>
<sequence>MRNKSFFTLFSVVALFCLFLAPVHGFAGPLVLFDQSHGQRFFIEKNRPLDLSGLAVLFVDQGATVKVSRAPLTGKTLRDVDVLIIAGAFAPIRKAEIEAIAEFLERGGKLAVMIHIGKPFHGLLERLGVGISVAPVYEQQHILARNPRDFTVREFARHPLTRGLKGFNIYGGWALLNKEKNTEIVAHTSSQAWIDMDKNGKVSLHDAVQSFPVIVAGRLGRGSFVVFADDAIFQNGFLSDGNLDLARNLALWFCPQRVAI</sequence>
<dbReference type="KEGG" id="ddu:GF1_18970"/>
<dbReference type="AlphaFoldDB" id="A0A915XLC2"/>
<protein>
    <recommendedName>
        <fullName evidence="1">DUF4350 domain-containing protein</fullName>
    </recommendedName>
</protein>